<evidence type="ECO:0000256" key="26">
    <source>
        <dbReference type="ARBA" id="ARBA00042906"/>
    </source>
</evidence>
<evidence type="ECO:0000256" key="5">
    <source>
        <dbReference type="ARBA" id="ARBA00022479"/>
    </source>
</evidence>
<feature type="domain" description="Gla" evidence="33">
    <location>
        <begin position="40"/>
        <end position="86"/>
    </location>
</feature>
<comment type="caution">
    <text evidence="28">Lacks conserved residue(s) required for the propagation of feature annotation.</text>
</comment>
<dbReference type="InterPro" id="IPR033116">
    <property type="entry name" value="TRYPSIN_SER"/>
</dbReference>
<dbReference type="PROSITE" id="PS00011">
    <property type="entry name" value="GLA_1"/>
    <property type="match status" value="1"/>
</dbReference>
<evidence type="ECO:0000256" key="16">
    <source>
        <dbReference type="ARBA" id="ARBA00023084"/>
    </source>
</evidence>
<dbReference type="PIRSF" id="PIRSF001143">
    <property type="entry name" value="Factor_X"/>
    <property type="match status" value="1"/>
</dbReference>
<dbReference type="InterPro" id="IPR000294">
    <property type="entry name" value="GLA_domain"/>
</dbReference>
<dbReference type="GO" id="GO:0030195">
    <property type="term" value="P:negative regulation of blood coagulation"/>
    <property type="evidence" value="ECO:0007669"/>
    <property type="project" value="TreeGrafter"/>
</dbReference>
<evidence type="ECO:0000256" key="12">
    <source>
        <dbReference type="ARBA" id="ARBA00022824"/>
    </source>
</evidence>
<dbReference type="EC" id="3.4.21.69" evidence="22"/>
<dbReference type="InterPro" id="IPR017857">
    <property type="entry name" value="Coagulation_fac-like_Gla_dom"/>
</dbReference>
<dbReference type="AlphaFoldDB" id="A0A8D0L9Q7"/>
<dbReference type="InterPro" id="IPR035972">
    <property type="entry name" value="GLA-like_dom_SF"/>
</dbReference>
<dbReference type="GO" id="GO:0005794">
    <property type="term" value="C:Golgi apparatus"/>
    <property type="evidence" value="ECO:0007669"/>
    <property type="project" value="UniProtKB-SubCell"/>
</dbReference>
<organism evidence="34 35">
    <name type="scientific">Sphenodon punctatus</name>
    <name type="common">Tuatara</name>
    <name type="synonym">Hatteria punctata</name>
    <dbReference type="NCBI Taxonomy" id="8508"/>
    <lineage>
        <taxon>Eukaryota</taxon>
        <taxon>Metazoa</taxon>
        <taxon>Chordata</taxon>
        <taxon>Craniata</taxon>
        <taxon>Vertebrata</taxon>
        <taxon>Euteleostomi</taxon>
        <taxon>Lepidosauria</taxon>
        <taxon>Sphenodontia</taxon>
        <taxon>Sphenodontidae</taxon>
        <taxon>Sphenodon</taxon>
    </lineage>
</organism>
<dbReference type="SMART" id="SM00069">
    <property type="entry name" value="GLA"/>
    <property type="match status" value="1"/>
</dbReference>
<evidence type="ECO:0000256" key="3">
    <source>
        <dbReference type="ARBA" id="ARBA00004613"/>
    </source>
</evidence>
<keyword evidence="35" id="KW-1185">Reference proteome</keyword>
<dbReference type="PROSITE" id="PS50998">
    <property type="entry name" value="GLA_2"/>
    <property type="match status" value="1"/>
</dbReference>
<dbReference type="PANTHER" id="PTHR24278">
    <property type="entry name" value="COAGULATION FACTOR"/>
    <property type="match status" value="1"/>
</dbReference>
<feature type="active site" description="Charge relay system" evidence="27">
    <location>
        <position position="234"/>
    </location>
</feature>
<evidence type="ECO:0000256" key="24">
    <source>
        <dbReference type="ARBA" id="ARBA00041306"/>
    </source>
</evidence>
<evidence type="ECO:0000256" key="28">
    <source>
        <dbReference type="PROSITE-ProRule" id="PRU00076"/>
    </source>
</evidence>
<keyword evidence="15" id="KW-0333">Golgi apparatus</keyword>
<comment type="subcellular location">
    <subcellularLocation>
        <location evidence="1">Endoplasmic reticulum</location>
    </subcellularLocation>
    <subcellularLocation>
        <location evidence="2">Golgi apparatus</location>
    </subcellularLocation>
    <subcellularLocation>
        <location evidence="3">Secreted</location>
    </subcellularLocation>
</comment>
<dbReference type="InterPro" id="IPR009003">
    <property type="entry name" value="Peptidase_S1_PA"/>
</dbReference>
<dbReference type="InterPro" id="IPR001314">
    <property type="entry name" value="Peptidase_S1A"/>
</dbReference>
<evidence type="ECO:0000256" key="20">
    <source>
        <dbReference type="ARBA" id="ARBA00036045"/>
    </source>
</evidence>
<proteinExistence type="inferred from homology"/>
<comment type="catalytic activity">
    <reaction evidence="20">
        <text>Degradation of blood coagulation factors Va and VIIIa.</text>
        <dbReference type="EC" id="3.4.21.69"/>
    </reaction>
</comment>
<evidence type="ECO:0000256" key="27">
    <source>
        <dbReference type="PIRSR" id="PIRSR001143-1"/>
    </source>
</evidence>
<dbReference type="GO" id="GO:0007596">
    <property type="term" value="P:blood coagulation"/>
    <property type="evidence" value="ECO:0007669"/>
    <property type="project" value="UniProtKB-KW"/>
</dbReference>
<keyword evidence="8 29" id="KW-0645">Protease</keyword>
<dbReference type="InterPro" id="IPR001881">
    <property type="entry name" value="EGF-like_Ca-bd_dom"/>
</dbReference>
<evidence type="ECO:0000256" key="19">
    <source>
        <dbReference type="ARBA" id="ARBA00023180"/>
    </source>
</evidence>
<sequence length="436" mass="49196">MWRFFMVWVFAAGCLLPRCHGSSVFYSSQDANQVLKIQKRANTFLEEVKPGSLERECVEETCNLEEASEIFETREATLNFWTKYVDGDQCASSPCVNGTCLDNIGRFDCICNRGWEGRLCQYEAVYTNCSLYNGGCHHFCYEDPNNNQHRLCKCISGYRLTDDHATCVPAVEFPCGMVKESFLDSRAGIQIRLTAGKIGRKGDSPWQVMLVDGKGLFKCGGALIHPSWVLTAAHCVEDGGRFKVRLGKYHRQRYEDDEEIITVDQVVSHENYSKTTSDNDIAMLHLAQPVIYKKFVLPICLPTQELAEQELMREGKPMVVTGWGSQSQESRKKYSSVLNYIEIPLVPRNECVHAMLNYISENMLCAGLMGDSQDSCNGDSGGPMVTQFKNTWFLVGLVSWGEGCGKQENFGVYTKVSHYLGWIHYQIKASEIPSRN</sequence>
<feature type="domain" description="Peptidase S1" evidence="32">
    <location>
        <begin position="193"/>
        <end position="428"/>
    </location>
</feature>
<protein>
    <recommendedName>
        <fullName evidence="23">Vitamin K-dependent protein C</fullName>
        <ecNumber evidence="22">3.4.21.69</ecNumber>
    </recommendedName>
    <alternativeName>
        <fullName evidence="26">Anticoagulant protein C</fullName>
    </alternativeName>
    <alternativeName>
        <fullName evidence="24">Autoprothrombin IIA</fullName>
    </alternativeName>
    <alternativeName>
        <fullName evidence="25">Blood coagulation factor XIV</fullName>
    </alternativeName>
</protein>
<dbReference type="InterPro" id="IPR018114">
    <property type="entry name" value="TRYPSIN_HIS"/>
</dbReference>
<dbReference type="Pfam" id="PF00594">
    <property type="entry name" value="Gla"/>
    <property type="match status" value="1"/>
</dbReference>
<keyword evidence="6" id="KW-0964">Secreted</keyword>
<evidence type="ECO:0000256" key="30">
    <source>
        <dbReference type="SAM" id="SignalP"/>
    </source>
</evidence>
<dbReference type="PROSITE" id="PS00134">
    <property type="entry name" value="TRYPSIN_HIS"/>
    <property type="match status" value="1"/>
</dbReference>
<dbReference type="PROSITE" id="PS00010">
    <property type="entry name" value="ASX_HYDROXYL"/>
    <property type="match status" value="1"/>
</dbReference>
<dbReference type="GO" id="GO:0005509">
    <property type="term" value="F:calcium ion binding"/>
    <property type="evidence" value="ECO:0007669"/>
    <property type="project" value="InterPro"/>
</dbReference>
<dbReference type="FunFam" id="2.10.25.10:FF:000567">
    <property type="entry name" value="Vitamin K-dependent protein C"/>
    <property type="match status" value="1"/>
</dbReference>
<dbReference type="GO" id="GO:0043066">
    <property type="term" value="P:negative regulation of apoptotic process"/>
    <property type="evidence" value="ECO:0007669"/>
    <property type="project" value="Ensembl"/>
</dbReference>
<evidence type="ECO:0000259" key="32">
    <source>
        <dbReference type="PROSITE" id="PS50240"/>
    </source>
</evidence>
<dbReference type="CDD" id="cd00190">
    <property type="entry name" value="Tryp_SPc"/>
    <property type="match status" value="1"/>
</dbReference>
<dbReference type="SUPFAM" id="SSF57630">
    <property type="entry name" value="GLA-domain"/>
    <property type="match status" value="1"/>
</dbReference>
<dbReference type="PROSITE" id="PS00022">
    <property type="entry name" value="EGF_1"/>
    <property type="match status" value="1"/>
</dbReference>
<dbReference type="GO" id="GO:0004252">
    <property type="term" value="F:serine-type endopeptidase activity"/>
    <property type="evidence" value="ECO:0007669"/>
    <property type="project" value="UniProtKB-EC"/>
</dbReference>
<evidence type="ECO:0000256" key="6">
    <source>
        <dbReference type="ARBA" id="ARBA00022525"/>
    </source>
</evidence>
<evidence type="ECO:0000256" key="2">
    <source>
        <dbReference type="ARBA" id="ARBA00004555"/>
    </source>
</evidence>
<keyword evidence="10" id="KW-0356">Hemostasis</keyword>
<dbReference type="PRINTS" id="PR00722">
    <property type="entry name" value="CHYMOTRYPSIN"/>
</dbReference>
<dbReference type="OMA" id="VAPHNEC"/>
<evidence type="ECO:0000256" key="15">
    <source>
        <dbReference type="ARBA" id="ARBA00023034"/>
    </source>
</evidence>
<keyword evidence="5" id="KW-0301">Gamma-carboxyglutamic acid</keyword>
<feature type="disulfide bond" evidence="28">
    <location>
        <begin position="90"/>
        <end position="100"/>
    </location>
</feature>
<evidence type="ECO:0000256" key="11">
    <source>
        <dbReference type="ARBA" id="ARBA00022801"/>
    </source>
</evidence>
<keyword evidence="12" id="KW-0256">Endoplasmic reticulum</keyword>
<evidence type="ECO:0000259" key="31">
    <source>
        <dbReference type="PROSITE" id="PS50026"/>
    </source>
</evidence>
<accession>A0A8D0L9Q7</accession>
<evidence type="ECO:0000256" key="25">
    <source>
        <dbReference type="ARBA" id="ARBA00042403"/>
    </source>
</evidence>
<dbReference type="Ensembl" id="ENSSPUT00000020337.1">
    <property type="protein sequence ID" value="ENSSPUP00000019094.1"/>
    <property type="gene ID" value="ENSSPUG00000014702.1"/>
</dbReference>
<keyword evidence="9" id="KW-0165">Cleavage on pair of basic residues</keyword>
<name>A0A8D0L9Q7_SPHPU</name>
<dbReference type="InterPro" id="IPR050442">
    <property type="entry name" value="Peptidase_S1_coag_factors"/>
</dbReference>
<dbReference type="PRINTS" id="PR00001">
    <property type="entry name" value="GLABLOOD"/>
</dbReference>
<dbReference type="PROSITE" id="PS01187">
    <property type="entry name" value="EGF_CA"/>
    <property type="match status" value="1"/>
</dbReference>
<comment type="function">
    <text evidence="21">Protein C is a vitamin K-dependent serine protease that regulates blood coagulation by inactivating factors Va and VIIIa in the presence of calcium ions and phospholipids. Exerts a protective effect on the endothelial cell barrier function.</text>
</comment>
<dbReference type="GO" id="GO:0005615">
    <property type="term" value="C:extracellular space"/>
    <property type="evidence" value="ECO:0007669"/>
    <property type="project" value="TreeGrafter"/>
</dbReference>
<keyword evidence="16" id="KW-0094">Blood coagulation</keyword>
<dbReference type="GO" id="GO:0044469">
    <property type="term" value="P:venom-mediated blood coagulation"/>
    <property type="evidence" value="ECO:0007669"/>
    <property type="project" value="UniProtKB-ARBA"/>
</dbReference>
<dbReference type="Gene3D" id="2.10.25.10">
    <property type="entry name" value="Laminin"/>
    <property type="match status" value="2"/>
</dbReference>
<dbReference type="FunFam" id="4.10.740.10:FF:000001">
    <property type="entry name" value="vitamin K-dependent protein S"/>
    <property type="match status" value="1"/>
</dbReference>
<evidence type="ECO:0000256" key="8">
    <source>
        <dbReference type="ARBA" id="ARBA00022670"/>
    </source>
</evidence>
<keyword evidence="13 29" id="KW-0720">Serine protease</keyword>
<comment type="similarity">
    <text evidence="4">Belongs to the peptidase S1 family. Snake venom subfamily.</text>
</comment>
<keyword evidence="7 28" id="KW-0245">EGF-like domain</keyword>
<evidence type="ECO:0000256" key="13">
    <source>
        <dbReference type="ARBA" id="ARBA00022825"/>
    </source>
</evidence>
<evidence type="ECO:0000256" key="29">
    <source>
        <dbReference type="RuleBase" id="RU363034"/>
    </source>
</evidence>
<evidence type="ECO:0000313" key="34">
    <source>
        <dbReference type="Ensembl" id="ENSSPUP00000019094.1"/>
    </source>
</evidence>
<dbReference type="SMART" id="SM00179">
    <property type="entry name" value="EGF_CA"/>
    <property type="match status" value="1"/>
</dbReference>
<dbReference type="InterPro" id="IPR000742">
    <property type="entry name" value="EGF"/>
</dbReference>
<feature type="disulfide bond" evidence="28">
    <location>
        <begin position="111"/>
        <end position="120"/>
    </location>
</feature>
<dbReference type="Gene3D" id="4.10.740.10">
    <property type="entry name" value="Coagulation Factor IX"/>
    <property type="match status" value="1"/>
</dbReference>
<feature type="signal peptide" evidence="30">
    <location>
        <begin position="1"/>
        <end position="21"/>
    </location>
</feature>
<dbReference type="Pfam" id="PF00089">
    <property type="entry name" value="Trypsin"/>
    <property type="match status" value="1"/>
</dbReference>
<feature type="chain" id="PRO_5034969566" description="Vitamin K-dependent protein C" evidence="30">
    <location>
        <begin position="22"/>
        <end position="436"/>
    </location>
</feature>
<evidence type="ECO:0000256" key="22">
    <source>
        <dbReference type="ARBA" id="ARBA00038995"/>
    </source>
</evidence>
<keyword evidence="30" id="KW-0732">Signal</keyword>
<dbReference type="FunFam" id="2.40.10.10:FF:000003">
    <property type="entry name" value="Transmembrane serine protease 3"/>
    <property type="match status" value="1"/>
</dbReference>
<evidence type="ECO:0000256" key="10">
    <source>
        <dbReference type="ARBA" id="ARBA00022696"/>
    </source>
</evidence>
<dbReference type="InterPro" id="IPR018097">
    <property type="entry name" value="EGF_Ca-bd_CS"/>
</dbReference>
<dbReference type="PROSITE" id="PS01186">
    <property type="entry name" value="EGF_2"/>
    <property type="match status" value="1"/>
</dbReference>
<keyword evidence="11 29" id="KW-0378">Hydrolase</keyword>
<dbReference type="GO" id="GO:0005783">
    <property type="term" value="C:endoplasmic reticulum"/>
    <property type="evidence" value="ECO:0007669"/>
    <property type="project" value="UniProtKB-SubCell"/>
</dbReference>
<dbReference type="GO" id="GO:0050728">
    <property type="term" value="P:negative regulation of inflammatory response"/>
    <property type="evidence" value="ECO:0007669"/>
    <property type="project" value="Ensembl"/>
</dbReference>
<dbReference type="GeneTree" id="ENSGT00940000154505"/>
<evidence type="ECO:0000256" key="21">
    <source>
        <dbReference type="ARBA" id="ARBA00037553"/>
    </source>
</evidence>
<gene>
    <name evidence="34" type="primary">PROC</name>
</gene>
<keyword evidence="17" id="KW-0865">Zymogen</keyword>
<evidence type="ECO:0000313" key="35">
    <source>
        <dbReference type="Proteomes" id="UP000694392"/>
    </source>
</evidence>
<reference evidence="34" key="1">
    <citation type="submission" date="2025-08" db="UniProtKB">
        <authorList>
            <consortium name="Ensembl"/>
        </authorList>
    </citation>
    <scope>IDENTIFICATION</scope>
</reference>
<evidence type="ECO:0000256" key="23">
    <source>
        <dbReference type="ARBA" id="ARBA00040219"/>
    </source>
</evidence>
<keyword evidence="14" id="KW-0106">Calcium</keyword>
<dbReference type="InterPro" id="IPR043504">
    <property type="entry name" value="Peptidase_S1_PA_chymotrypsin"/>
</dbReference>
<evidence type="ECO:0000259" key="33">
    <source>
        <dbReference type="PROSITE" id="PS50998"/>
    </source>
</evidence>
<dbReference type="InterPro" id="IPR000152">
    <property type="entry name" value="EGF-type_Asp/Asn_hydroxyl_site"/>
</dbReference>
<dbReference type="InterPro" id="IPR012224">
    <property type="entry name" value="Pept_S1A_FX"/>
</dbReference>
<dbReference type="PANTHER" id="PTHR24278:SF0">
    <property type="entry name" value="VITAMIN K-DEPENDENT PROTEIN C"/>
    <property type="match status" value="1"/>
</dbReference>
<dbReference type="Gene3D" id="2.40.10.10">
    <property type="entry name" value="Trypsin-like serine proteases"/>
    <property type="match status" value="2"/>
</dbReference>
<dbReference type="PROSITE" id="PS50240">
    <property type="entry name" value="TRYPSIN_DOM"/>
    <property type="match status" value="1"/>
</dbReference>
<dbReference type="SMART" id="SM00181">
    <property type="entry name" value="EGF"/>
    <property type="match status" value="2"/>
</dbReference>
<dbReference type="CDD" id="cd00054">
    <property type="entry name" value="EGF_CA"/>
    <property type="match status" value="1"/>
</dbReference>
<evidence type="ECO:0000256" key="4">
    <source>
        <dbReference type="ARBA" id="ARBA00009228"/>
    </source>
</evidence>
<dbReference type="SMART" id="SM00020">
    <property type="entry name" value="Tryp_SPc"/>
    <property type="match status" value="1"/>
</dbReference>
<dbReference type="PROSITE" id="PS50026">
    <property type="entry name" value="EGF_3"/>
    <property type="match status" value="1"/>
</dbReference>
<evidence type="ECO:0000256" key="18">
    <source>
        <dbReference type="ARBA" id="ARBA00023157"/>
    </source>
</evidence>
<keyword evidence="18 28" id="KW-1015">Disulfide bond</keyword>
<dbReference type="InterPro" id="IPR001254">
    <property type="entry name" value="Trypsin_dom"/>
</dbReference>
<feature type="active site" description="Charge relay system" evidence="27">
    <location>
        <position position="380"/>
    </location>
</feature>
<evidence type="ECO:0000256" key="1">
    <source>
        <dbReference type="ARBA" id="ARBA00004240"/>
    </source>
</evidence>
<dbReference type="SUPFAM" id="SSF50494">
    <property type="entry name" value="Trypsin-like serine proteases"/>
    <property type="match status" value="1"/>
</dbReference>
<dbReference type="GO" id="GO:0006508">
    <property type="term" value="P:proteolysis"/>
    <property type="evidence" value="ECO:0007669"/>
    <property type="project" value="UniProtKB-KW"/>
</dbReference>
<reference evidence="34" key="2">
    <citation type="submission" date="2025-09" db="UniProtKB">
        <authorList>
            <consortium name="Ensembl"/>
        </authorList>
    </citation>
    <scope>IDENTIFICATION</scope>
</reference>
<evidence type="ECO:0000256" key="9">
    <source>
        <dbReference type="ARBA" id="ARBA00022685"/>
    </source>
</evidence>
<dbReference type="Proteomes" id="UP000694392">
    <property type="component" value="Unplaced"/>
</dbReference>
<feature type="active site" description="Charge relay system" evidence="27">
    <location>
        <position position="280"/>
    </location>
</feature>
<evidence type="ECO:0000256" key="17">
    <source>
        <dbReference type="ARBA" id="ARBA00023145"/>
    </source>
</evidence>
<evidence type="ECO:0000256" key="7">
    <source>
        <dbReference type="ARBA" id="ARBA00022536"/>
    </source>
</evidence>
<feature type="domain" description="EGF-like" evidence="31">
    <location>
        <begin position="86"/>
        <end position="121"/>
    </location>
</feature>
<dbReference type="GO" id="GO:1903142">
    <property type="term" value="P:positive regulation of establishment of endothelial barrier"/>
    <property type="evidence" value="ECO:0007669"/>
    <property type="project" value="Ensembl"/>
</dbReference>
<dbReference type="PROSITE" id="PS00135">
    <property type="entry name" value="TRYPSIN_SER"/>
    <property type="match status" value="1"/>
</dbReference>
<evidence type="ECO:0000256" key="14">
    <source>
        <dbReference type="ARBA" id="ARBA00022837"/>
    </source>
</evidence>
<keyword evidence="19" id="KW-0325">Glycoprotein</keyword>